<dbReference type="GO" id="GO:0016020">
    <property type="term" value="C:membrane"/>
    <property type="evidence" value="ECO:0007669"/>
    <property type="project" value="InterPro"/>
</dbReference>
<reference evidence="2 3" key="1">
    <citation type="submission" date="2020-08" db="EMBL/GenBank/DDBJ databases">
        <title>Sequencing the genomes of 1000 actinobacteria strains.</title>
        <authorList>
            <person name="Klenk H.-P."/>
        </authorList>
    </citation>
    <scope>NUCLEOTIDE SEQUENCE [LARGE SCALE GENOMIC DNA]</scope>
    <source>
        <strain evidence="2 3">DSM 43149</strain>
    </source>
</reference>
<dbReference type="Proteomes" id="UP000578112">
    <property type="component" value="Unassembled WGS sequence"/>
</dbReference>
<evidence type="ECO:0000313" key="2">
    <source>
        <dbReference type="EMBL" id="MBB4760838.1"/>
    </source>
</evidence>
<proteinExistence type="predicted"/>
<dbReference type="Pfam" id="PF02325">
    <property type="entry name" value="CCB3_YggT"/>
    <property type="match status" value="1"/>
</dbReference>
<keyword evidence="1" id="KW-0472">Membrane</keyword>
<comment type="caution">
    <text evidence="2">The sequence shown here is derived from an EMBL/GenBank/DDBJ whole genome shotgun (WGS) entry which is preliminary data.</text>
</comment>
<accession>A0A7W7MNB6</accession>
<name>A0A7W7MNB6_9ACTN</name>
<dbReference type="EMBL" id="JACHNH010000001">
    <property type="protein sequence ID" value="MBB4760838.1"/>
    <property type="molecule type" value="Genomic_DNA"/>
</dbReference>
<keyword evidence="1" id="KW-1133">Transmembrane helix</keyword>
<keyword evidence="1" id="KW-0812">Transmembrane</keyword>
<keyword evidence="3" id="KW-1185">Reference proteome</keyword>
<evidence type="ECO:0000313" key="3">
    <source>
        <dbReference type="Proteomes" id="UP000578112"/>
    </source>
</evidence>
<gene>
    <name evidence="2" type="ORF">BJ971_001394</name>
</gene>
<dbReference type="InterPro" id="IPR003425">
    <property type="entry name" value="CCB3/YggT"/>
</dbReference>
<protein>
    <submittedName>
        <fullName evidence="2">YggT family protein</fullName>
    </submittedName>
</protein>
<organism evidence="2 3">
    <name type="scientific">Actinoplanes digitatis</name>
    <dbReference type="NCBI Taxonomy" id="1868"/>
    <lineage>
        <taxon>Bacteria</taxon>
        <taxon>Bacillati</taxon>
        <taxon>Actinomycetota</taxon>
        <taxon>Actinomycetes</taxon>
        <taxon>Micromonosporales</taxon>
        <taxon>Micromonosporaceae</taxon>
        <taxon>Actinoplanes</taxon>
    </lineage>
</organism>
<feature type="transmembrane region" description="Helical" evidence="1">
    <location>
        <begin position="68"/>
        <end position="91"/>
    </location>
</feature>
<sequence>MGLVLAVVSLVLLLMQVLLIARAVLDWSVALAGPPSYGSVRSRLTAGAHAVTEPLLAPVRRVLPPLRLGGVAIDLAFIVVFLAIVIIRSIIT</sequence>
<dbReference type="AlphaFoldDB" id="A0A7W7MNB6"/>
<evidence type="ECO:0000256" key="1">
    <source>
        <dbReference type="SAM" id="Phobius"/>
    </source>
</evidence>
<dbReference type="RefSeq" id="WP_184990880.1">
    <property type="nucleotide sequence ID" value="NZ_BOMK01000078.1"/>
</dbReference>